<dbReference type="RefSeq" id="WP_159429907.1">
    <property type="nucleotide sequence ID" value="NZ_FNGO01000022.1"/>
</dbReference>
<evidence type="ECO:0000313" key="2">
    <source>
        <dbReference type="EMBL" id="SDM23761.1"/>
    </source>
</evidence>
<accession>A0A1G9RKT1</accession>
<organism evidence="2 3">
    <name type="scientific">Halarsenatibacter silvermanii</name>
    <dbReference type="NCBI Taxonomy" id="321763"/>
    <lineage>
        <taxon>Bacteria</taxon>
        <taxon>Bacillati</taxon>
        <taxon>Bacillota</taxon>
        <taxon>Clostridia</taxon>
        <taxon>Halanaerobiales</taxon>
        <taxon>Halarsenatibacteraceae</taxon>
        <taxon>Halarsenatibacter</taxon>
    </lineage>
</organism>
<evidence type="ECO:0000313" key="3">
    <source>
        <dbReference type="Proteomes" id="UP000199476"/>
    </source>
</evidence>
<dbReference type="InterPro" id="IPR038071">
    <property type="entry name" value="UROD/MetE-like_sf"/>
</dbReference>
<keyword evidence="3" id="KW-1185">Reference proteome</keyword>
<feature type="domain" description="Uroporphyrinogen decarboxylase (URO-D)" evidence="1">
    <location>
        <begin position="72"/>
        <end position="342"/>
    </location>
</feature>
<dbReference type="GO" id="GO:0006779">
    <property type="term" value="P:porphyrin-containing compound biosynthetic process"/>
    <property type="evidence" value="ECO:0007669"/>
    <property type="project" value="InterPro"/>
</dbReference>
<evidence type="ECO:0000259" key="1">
    <source>
        <dbReference type="Pfam" id="PF01208"/>
    </source>
</evidence>
<sequence>MNKDDWKLLCDIVDFKKLGAAPVGFIIDSPWLPEWYDVSHMNFYRQDNTWLNANLKAIQKFSDVMFLPGFWAEFGMCTEPSAFGSKPIWSENDTPHPAKVISDIEKVDKLEKPDPEKHGLLPFVLNRLEYNKDKINNEGHQIKFAVARGPFNIAAYLVGHTEFLVSLKSKPDKAKKLIELVSEFIVDWLQVQKARFKSIEGIFVLDDIIGFVNEDDFREFALPYFKEIYDAFDTKINFLHNDMESLIPANYLNEIGVNLYNFSHEHSFKKVQKITNEKVALVGNIPPRDILAEGTPEEIKNHVKKAINSVVNLKGILLSCGGGMPPGVTSENINAFVDAVKENI</sequence>
<dbReference type="STRING" id="321763.SAMN04488692_12237"/>
<protein>
    <submittedName>
        <fullName evidence="2">Uroporphyrinogen decarboxylase</fullName>
    </submittedName>
</protein>
<dbReference type="Pfam" id="PF01208">
    <property type="entry name" value="URO-D"/>
    <property type="match status" value="1"/>
</dbReference>
<dbReference type="GO" id="GO:0004853">
    <property type="term" value="F:uroporphyrinogen decarboxylase activity"/>
    <property type="evidence" value="ECO:0007669"/>
    <property type="project" value="InterPro"/>
</dbReference>
<proteinExistence type="predicted"/>
<dbReference type="Proteomes" id="UP000199476">
    <property type="component" value="Unassembled WGS sequence"/>
</dbReference>
<dbReference type="InterPro" id="IPR052024">
    <property type="entry name" value="Methanogen_methyltrans"/>
</dbReference>
<dbReference type="Gene3D" id="3.20.20.210">
    <property type="match status" value="1"/>
</dbReference>
<dbReference type="InterPro" id="IPR000257">
    <property type="entry name" value="Uroporphyrinogen_deCOase"/>
</dbReference>
<gene>
    <name evidence="2" type="ORF">SAMN04488692_12237</name>
</gene>
<dbReference type="OrthoDB" id="9780425at2"/>
<name>A0A1G9RKT1_9FIRM</name>
<dbReference type="EMBL" id="FNGO01000022">
    <property type="protein sequence ID" value="SDM23761.1"/>
    <property type="molecule type" value="Genomic_DNA"/>
</dbReference>
<reference evidence="2 3" key="1">
    <citation type="submission" date="2016-10" db="EMBL/GenBank/DDBJ databases">
        <authorList>
            <person name="de Groot N.N."/>
        </authorList>
    </citation>
    <scope>NUCLEOTIDE SEQUENCE [LARGE SCALE GENOMIC DNA]</scope>
    <source>
        <strain evidence="2 3">SLAS-1</strain>
    </source>
</reference>
<dbReference type="PANTHER" id="PTHR47099">
    <property type="entry name" value="METHYLCOBAMIDE:COM METHYLTRANSFERASE MTBA"/>
    <property type="match status" value="1"/>
</dbReference>
<dbReference type="AlphaFoldDB" id="A0A1G9RKT1"/>
<dbReference type="PANTHER" id="PTHR47099:SF1">
    <property type="entry name" value="METHYLCOBAMIDE:COM METHYLTRANSFERASE MTBA"/>
    <property type="match status" value="1"/>
</dbReference>
<dbReference type="SUPFAM" id="SSF51726">
    <property type="entry name" value="UROD/MetE-like"/>
    <property type="match status" value="1"/>
</dbReference>